<evidence type="ECO:0000313" key="5">
    <source>
        <dbReference type="EMBL" id="KAG7572406.1"/>
    </source>
</evidence>
<evidence type="ECO:0000313" key="16">
    <source>
        <dbReference type="EMBL" id="KAG7596940.1"/>
    </source>
</evidence>
<evidence type="ECO:0000313" key="7">
    <source>
        <dbReference type="EMBL" id="KAG7572625.1"/>
    </source>
</evidence>
<proteinExistence type="predicted"/>
<dbReference type="EMBL" id="JAEFBJ010000009">
    <property type="protein sequence ID" value="KAG7572408.1"/>
    <property type="molecule type" value="Genomic_DNA"/>
</dbReference>
<evidence type="ECO:0000313" key="12">
    <source>
        <dbReference type="EMBL" id="KAG7582637.1"/>
    </source>
</evidence>
<dbReference type="Proteomes" id="UP000694251">
    <property type="component" value="Chromosome 6"/>
</dbReference>
<dbReference type="EMBL" id="JAEFBJ010000008">
    <property type="protein sequence ID" value="KAG7583761.1"/>
    <property type="molecule type" value="Genomic_DNA"/>
</dbReference>
<gene>
    <name evidence="14" type="ORF">ISN44_As06g000910</name>
    <name evidence="15" type="ORF">ISN44_As06g012040</name>
    <name evidence="16" type="ORF">ISN44_As06g013600</name>
    <name evidence="9" type="ORF">ISN44_As08g021870</name>
    <name evidence="10" type="ORF">ISN44_As08g021890</name>
    <name evidence="11" type="ORF">ISN44_As08g021910</name>
    <name evidence="12" type="ORF">ISN44_As08g022110</name>
    <name evidence="13" type="ORF">ISN44_As08g032770</name>
    <name evidence="5" type="ORF">ISN44_As09g007700</name>
    <name evidence="6" type="ORF">ISN44_As09g007720</name>
    <name evidence="7" type="ORF">ISN44_As09g009820</name>
    <name evidence="8" type="ORF">ISN44_As09g009910</name>
    <name evidence="4" type="ORF">ISN44_As10g014650</name>
    <name evidence="2" type="ORF">ISN44_As12g035330</name>
    <name evidence="3" type="ORF">ISN44_As12g039550</name>
</gene>
<dbReference type="EMBL" id="JAEFBJ010000008">
    <property type="protein sequence ID" value="KAG7582614.1"/>
    <property type="molecule type" value="Genomic_DNA"/>
</dbReference>
<dbReference type="Proteomes" id="UP000694251">
    <property type="component" value="Chromosome 10"/>
</dbReference>
<organism evidence="9 17">
    <name type="scientific">Arabidopsis suecica</name>
    <name type="common">Swedish thale-cress</name>
    <name type="synonym">Cardaminopsis suecica</name>
    <dbReference type="NCBI Taxonomy" id="45249"/>
    <lineage>
        <taxon>Eukaryota</taxon>
        <taxon>Viridiplantae</taxon>
        <taxon>Streptophyta</taxon>
        <taxon>Embryophyta</taxon>
        <taxon>Tracheophyta</taxon>
        <taxon>Spermatophyta</taxon>
        <taxon>Magnoliopsida</taxon>
        <taxon>eudicotyledons</taxon>
        <taxon>Gunneridae</taxon>
        <taxon>Pentapetalae</taxon>
        <taxon>rosids</taxon>
        <taxon>malvids</taxon>
        <taxon>Brassicales</taxon>
        <taxon>Brassicaceae</taxon>
        <taxon>Camelineae</taxon>
        <taxon>Arabidopsis</taxon>
    </lineage>
</organism>
<evidence type="ECO:0000313" key="8">
    <source>
        <dbReference type="EMBL" id="KAG7572634.1"/>
    </source>
</evidence>
<feature type="region of interest" description="Disordered" evidence="1">
    <location>
        <begin position="245"/>
        <end position="293"/>
    </location>
</feature>
<dbReference type="EMBL" id="JAEFBJ010000012">
    <property type="protein sequence ID" value="KAG7548341.1"/>
    <property type="molecule type" value="Genomic_DNA"/>
</dbReference>
<evidence type="ECO:0000313" key="10">
    <source>
        <dbReference type="EMBL" id="KAG7582612.1"/>
    </source>
</evidence>
<comment type="caution">
    <text evidence="9">The sequence shown here is derived from an EMBL/GenBank/DDBJ whole genome shotgun (WGS) entry which is preliminary data.</text>
</comment>
<evidence type="ECO:0000256" key="1">
    <source>
        <dbReference type="SAM" id="MobiDB-lite"/>
    </source>
</evidence>
<evidence type="ECO:0000313" key="9">
    <source>
        <dbReference type="EMBL" id="KAG7582610.1"/>
    </source>
</evidence>
<dbReference type="Proteomes" id="UP000694251">
    <property type="component" value="Chromosome 9"/>
</dbReference>
<evidence type="ECO:0000313" key="3">
    <source>
        <dbReference type="EMBL" id="KAG7548803.1"/>
    </source>
</evidence>
<dbReference type="EMBL" id="JAEFBJ010000012">
    <property type="protein sequence ID" value="KAG7548803.1"/>
    <property type="molecule type" value="Genomic_DNA"/>
</dbReference>
<sequence length="293" mass="33397">MPPKKGLKRKRLAKATTVEEPGSTEEPSPTVEPSTTTTVEPGSTEEPSPTAIEGEQQVLETLSPVLEESDKNEEENSKKNEEEESGEEEEDDKEEEKEEGNEEENEEGEESSSDDGSRSLDRESSSDESKEDEIAPENATENAMEIDEETEAIPPLSMYFPPSEYVKKIKLSTRCYIHEVLTTFDELKPPMSKSERAFFEDHPSFQHVFHMPRDPNHRLMGMWMLLLRTARIDRKKEVWFIVNGDQEEKNQENDGDPKETTQEKDGDPKDTTQEKDGDPQVTKMTTRSKRQLG</sequence>
<evidence type="ECO:0000313" key="6">
    <source>
        <dbReference type="EMBL" id="KAG7572408.1"/>
    </source>
</evidence>
<feature type="compositionally biased region" description="Basic and acidic residues" evidence="1">
    <location>
        <begin position="115"/>
        <end position="128"/>
    </location>
</feature>
<evidence type="ECO:0000313" key="15">
    <source>
        <dbReference type="EMBL" id="KAG7596776.1"/>
    </source>
</evidence>
<dbReference type="Proteomes" id="UP000694251">
    <property type="component" value="Chromosome 12"/>
</dbReference>
<evidence type="ECO:0000313" key="13">
    <source>
        <dbReference type="EMBL" id="KAG7583761.1"/>
    </source>
</evidence>
<dbReference type="OrthoDB" id="1109756at2759"/>
<dbReference type="EMBL" id="JAEFBJ010000010">
    <property type="protein sequence ID" value="KAG7564712.1"/>
    <property type="molecule type" value="Genomic_DNA"/>
</dbReference>
<name>A0A8T2B7S3_ARASU</name>
<keyword evidence="17" id="KW-1185">Reference proteome</keyword>
<feature type="compositionally biased region" description="Acidic residues" evidence="1">
    <location>
        <begin position="82"/>
        <end position="113"/>
    </location>
</feature>
<feature type="region of interest" description="Disordered" evidence="1">
    <location>
        <begin position="1"/>
        <end position="145"/>
    </location>
</feature>
<evidence type="ECO:0000313" key="17">
    <source>
        <dbReference type="Proteomes" id="UP000694251"/>
    </source>
</evidence>
<feature type="compositionally biased region" description="Basic and acidic residues" evidence="1">
    <location>
        <begin position="246"/>
        <end position="278"/>
    </location>
</feature>
<protein>
    <submittedName>
        <fullName evidence="9">Uncharacterized protein</fullName>
    </submittedName>
</protein>
<dbReference type="AlphaFoldDB" id="A0A8T2B7S3"/>
<dbReference type="EMBL" id="JAEFBJ010000008">
    <property type="protein sequence ID" value="KAG7582612.1"/>
    <property type="molecule type" value="Genomic_DNA"/>
</dbReference>
<dbReference type="EMBL" id="JAEFBJ010000008">
    <property type="protein sequence ID" value="KAG7582610.1"/>
    <property type="molecule type" value="Genomic_DNA"/>
</dbReference>
<accession>A0A8T2B7S3</accession>
<dbReference type="EMBL" id="JAEFBJ010000009">
    <property type="protein sequence ID" value="KAG7572634.1"/>
    <property type="molecule type" value="Genomic_DNA"/>
</dbReference>
<feature type="compositionally biased region" description="Low complexity" evidence="1">
    <location>
        <begin position="14"/>
        <end position="50"/>
    </location>
</feature>
<dbReference type="Proteomes" id="UP000694251">
    <property type="component" value="Chromosome 8"/>
</dbReference>
<dbReference type="EMBL" id="JAEFBJ010000006">
    <property type="protein sequence ID" value="KAG7595494.1"/>
    <property type="molecule type" value="Genomic_DNA"/>
</dbReference>
<dbReference type="EMBL" id="JAEFBJ010000008">
    <property type="protein sequence ID" value="KAG7582637.1"/>
    <property type="molecule type" value="Genomic_DNA"/>
</dbReference>
<dbReference type="EMBL" id="JAEFBJ010000006">
    <property type="protein sequence ID" value="KAG7596776.1"/>
    <property type="molecule type" value="Genomic_DNA"/>
</dbReference>
<evidence type="ECO:0000313" key="11">
    <source>
        <dbReference type="EMBL" id="KAG7582614.1"/>
    </source>
</evidence>
<dbReference type="EMBL" id="JAEFBJ010000006">
    <property type="protein sequence ID" value="KAG7596940.1"/>
    <property type="molecule type" value="Genomic_DNA"/>
</dbReference>
<evidence type="ECO:0000313" key="4">
    <source>
        <dbReference type="EMBL" id="KAG7564712.1"/>
    </source>
</evidence>
<evidence type="ECO:0000313" key="2">
    <source>
        <dbReference type="EMBL" id="KAG7548341.1"/>
    </source>
</evidence>
<dbReference type="EMBL" id="JAEFBJ010000009">
    <property type="protein sequence ID" value="KAG7572406.1"/>
    <property type="molecule type" value="Genomic_DNA"/>
</dbReference>
<feature type="compositionally biased region" description="Basic residues" evidence="1">
    <location>
        <begin position="1"/>
        <end position="13"/>
    </location>
</feature>
<reference evidence="9 17" key="1">
    <citation type="submission" date="2020-12" db="EMBL/GenBank/DDBJ databases">
        <title>Concerted genomic and epigenomic changes stabilize Arabidopsis allopolyploids.</title>
        <authorList>
            <person name="Chen Z."/>
        </authorList>
    </citation>
    <scope>NUCLEOTIDE SEQUENCE [LARGE SCALE GENOMIC DNA]</scope>
    <source>
        <strain evidence="9">As9502</strain>
        <tissue evidence="9">Leaf</tissue>
    </source>
</reference>
<evidence type="ECO:0000313" key="14">
    <source>
        <dbReference type="EMBL" id="KAG7595494.1"/>
    </source>
</evidence>
<dbReference type="EMBL" id="JAEFBJ010000009">
    <property type="protein sequence ID" value="KAG7572625.1"/>
    <property type="molecule type" value="Genomic_DNA"/>
</dbReference>